<protein>
    <submittedName>
        <fullName evidence="1">Uncharacterized protein</fullName>
    </submittedName>
</protein>
<proteinExistence type="predicted"/>
<dbReference type="EMBL" id="CM000578">
    <property type="protein sequence ID" value="EWG36920.1"/>
    <property type="molecule type" value="Genomic_DNA"/>
</dbReference>
<dbReference type="HOGENOM" id="CLU_3384855_0_0_1"/>
<dbReference type="RefSeq" id="XP_018743111.1">
    <property type="nucleotide sequence ID" value="XM_018887364.1"/>
</dbReference>
<sequence>MQPWNVLHQLHSRMFRLAISIPSSGRASICISA</sequence>
<dbReference type="AlphaFoldDB" id="W7LN72"/>
<dbReference type="GeneID" id="30059110"/>
<keyword evidence="2" id="KW-1185">Reference proteome</keyword>
<name>W7LN72_GIBM7</name>
<gene>
    <name evidence="1" type="ORF">FVEG_00766</name>
</gene>
<dbReference type="Proteomes" id="UP000009096">
    <property type="component" value="Chromosome 1"/>
</dbReference>
<evidence type="ECO:0000313" key="1">
    <source>
        <dbReference type="EMBL" id="EWG36920.1"/>
    </source>
</evidence>
<dbReference type="EMBL" id="DS022242">
    <property type="protein sequence ID" value="EWG36920.1"/>
    <property type="molecule type" value="Genomic_DNA"/>
</dbReference>
<accession>W7LN72</accession>
<reference evidence="1 2" key="1">
    <citation type="journal article" date="2010" name="Nature">
        <title>Comparative genomics reveals mobile pathogenicity chromosomes in Fusarium.</title>
        <authorList>
            <person name="Ma L.J."/>
            <person name="van der Does H.C."/>
            <person name="Borkovich K.A."/>
            <person name="Coleman J.J."/>
            <person name="Daboussi M.J."/>
            <person name="Di Pietro A."/>
            <person name="Dufresne M."/>
            <person name="Freitag M."/>
            <person name="Grabherr M."/>
            <person name="Henrissat B."/>
            <person name="Houterman P.M."/>
            <person name="Kang S."/>
            <person name="Shim W.B."/>
            <person name="Woloshuk C."/>
            <person name="Xie X."/>
            <person name="Xu J.R."/>
            <person name="Antoniw J."/>
            <person name="Baker S.E."/>
            <person name="Bluhm B.H."/>
            <person name="Breakspear A."/>
            <person name="Brown D.W."/>
            <person name="Butchko R.A."/>
            <person name="Chapman S."/>
            <person name="Coulson R."/>
            <person name="Coutinho P.M."/>
            <person name="Danchin E.G."/>
            <person name="Diener A."/>
            <person name="Gale L.R."/>
            <person name="Gardiner D.M."/>
            <person name="Goff S."/>
            <person name="Hammond-Kosack K.E."/>
            <person name="Hilburn K."/>
            <person name="Hua-Van A."/>
            <person name="Jonkers W."/>
            <person name="Kazan K."/>
            <person name="Kodira C.D."/>
            <person name="Koehrsen M."/>
            <person name="Kumar L."/>
            <person name="Lee Y.H."/>
            <person name="Li L."/>
            <person name="Manners J.M."/>
            <person name="Miranda-Saavedra D."/>
            <person name="Mukherjee M."/>
            <person name="Park G."/>
            <person name="Park J."/>
            <person name="Park S.Y."/>
            <person name="Proctor R.H."/>
            <person name="Regev A."/>
            <person name="Ruiz-Roldan M.C."/>
            <person name="Sain D."/>
            <person name="Sakthikumar S."/>
            <person name="Sykes S."/>
            <person name="Schwartz D.C."/>
            <person name="Turgeon B.G."/>
            <person name="Wapinski I."/>
            <person name="Yoder O."/>
            <person name="Young S."/>
            <person name="Zeng Q."/>
            <person name="Zhou S."/>
            <person name="Galagan J."/>
            <person name="Cuomo C.A."/>
            <person name="Kistler H.C."/>
            <person name="Rep M."/>
        </authorList>
    </citation>
    <scope>NUCLEOTIDE SEQUENCE [LARGE SCALE GENOMIC DNA]</scope>
    <source>
        <strain evidence="2">M3125 / FGSC 7600</strain>
    </source>
</reference>
<organism evidence="1 2">
    <name type="scientific">Gibberella moniliformis (strain M3125 / FGSC 7600)</name>
    <name type="common">Maize ear and stalk rot fungus</name>
    <name type="synonym">Fusarium verticillioides</name>
    <dbReference type="NCBI Taxonomy" id="334819"/>
    <lineage>
        <taxon>Eukaryota</taxon>
        <taxon>Fungi</taxon>
        <taxon>Dikarya</taxon>
        <taxon>Ascomycota</taxon>
        <taxon>Pezizomycotina</taxon>
        <taxon>Sordariomycetes</taxon>
        <taxon>Hypocreomycetidae</taxon>
        <taxon>Hypocreales</taxon>
        <taxon>Nectriaceae</taxon>
        <taxon>Fusarium</taxon>
        <taxon>Fusarium fujikuroi species complex</taxon>
    </lineage>
</organism>
<evidence type="ECO:0000313" key="2">
    <source>
        <dbReference type="Proteomes" id="UP000009096"/>
    </source>
</evidence>
<dbReference type="VEuPathDB" id="FungiDB:FVEG_00766"/>
<dbReference type="KEGG" id="fvr:FVEG_00766"/>